<evidence type="ECO:0000256" key="1">
    <source>
        <dbReference type="ARBA" id="ARBA00001913"/>
    </source>
</evidence>
<evidence type="ECO:0000256" key="18">
    <source>
        <dbReference type="PIRSR" id="PIRSR605478-5"/>
    </source>
</evidence>
<dbReference type="Gene3D" id="3.40.50.970">
    <property type="match status" value="2"/>
</dbReference>
<dbReference type="Proteomes" id="UP000422822">
    <property type="component" value="Chromosome"/>
</dbReference>
<comment type="cofactor">
    <cofactor evidence="16">
        <name>thiamine diphosphate</name>
        <dbReference type="ChEBI" id="CHEBI:58937"/>
    </cofactor>
    <text evidence="16">Binds 1 thiamine pyrophosphate per subunit. During the reaction, the substrate forms a covalent intermediate with the cofactor.</text>
</comment>
<evidence type="ECO:0000256" key="11">
    <source>
        <dbReference type="ARBA" id="ARBA00023052"/>
    </source>
</evidence>
<dbReference type="FunFam" id="3.40.50.970:FF:000045">
    <property type="entry name" value="Transketolase"/>
    <property type="match status" value="1"/>
</dbReference>
<comment type="subunit">
    <text evidence="5 19">Homodimer.</text>
</comment>
<evidence type="ECO:0000256" key="3">
    <source>
        <dbReference type="ARBA" id="ARBA00001941"/>
    </source>
</evidence>
<feature type="binding site" evidence="16">
    <location>
        <begin position="117"/>
        <end position="119"/>
    </location>
    <ligand>
        <name>thiamine diphosphate</name>
        <dbReference type="ChEBI" id="CHEBI:58937"/>
    </ligand>
</feature>
<evidence type="ECO:0000256" key="15">
    <source>
        <dbReference type="PIRSR" id="PIRSR605478-2"/>
    </source>
</evidence>
<dbReference type="EMBL" id="CP033455">
    <property type="protein sequence ID" value="QGR03544.1"/>
    <property type="molecule type" value="Genomic_DNA"/>
</dbReference>
<dbReference type="CDD" id="cd07033">
    <property type="entry name" value="TPP_PYR_DXS_TK_like"/>
    <property type="match status" value="1"/>
</dbReference>
<feature type="active site" description="Proton donor" evidence="14">
    <location>
        <position position="407"/>
    </location>
</feature>
<dbReference type="RefSeq" id="WP_158406729.1">
    <property type="nucleotide sequence ID" value="NZ_CP033454.1"/>
</dbReference>
<feature type="binding site" evidence="15">
    <location>
        <position position="380"/>
    </location>
    <ligand>
        <name>substrate</name>
    </ligand>
</feature>
<organism evidence="21 22">
    <name type="scientific">Ehrlichia ruminantium</name>
    <name type="common">heartwater rickettsia</name>
    <name type="synonym">Cowdria ruminantium</name>
    <dbReference type="NCBI Taxonomy" id="779"/>
    <lineage>
        <taxon>Bacteria</taxon>
        <taxon>Pseudomonadati</taxon>
        <taxon>Pseudomonadota</taxon>
        <taxon>Alphaproteobacteria</taxon>
        <taxon>Rickettsiales</taxon>
        <taxon>Anaplasmataceae</taxon>
        <taxon>Ehrlichia</taxon>
    </lineage>
</organism>
<keyword evidence="8 17" id="KW-0479">Metal-binding</keyword>
<dbReference type="GO" id="GO:0005829">
    <property type="term" value="C:cytosol"/>
    <property type="evidence" value="ECO:0007669"/>
    <property type="project" value="TreeGrafter"/>
</dbReference>
<feature type="binding site" evidence="15">
    <location>
        <position position="457"/>
    </location>
    <ligand>
        <name>substrate</name>
    </ligand>
</feature>
<name>A0AAE6QAA8_EHRRU</name>
<feature type="domain" description="Transketolase-like pyrimidine-binding" evidence="20">
    <location>
        <begin position="350"/>
        <end position="521"/>
    </location>
</feature>
<comment type="cofactor">
    <cofactor evidence="2">
        <name>Mn(2+)</name>
        <dbReference type="ChEBI" id="CHEBI:29035"/>
    </cofactor>
</comment>
<comment type="function">
    <text evidence="19">Catalyzes the transfer of a two-carbon ketol group from a ketose donor to an aldose acceptor, via a covalent intermediate with the cofactor thiamine pyrophosphate.</text>
</comment>
<dbReference type="InterPro" id="IPR049557">
    <property type="entry name" value="Transketolase_CS"/>
</dbReference>
<proteinExistence type="inferred from homology"/>
<accession>A0AAE6QAA8</accession>
<keyword evidence="9 19" id="KW-0106">Calcium</keyword>
<comment type="cofactor">
    <cofactor evidence="17">
        <name>Mg(2+)</name>
        <dbReference type="ChEBI" id="CHEBI:18420"/>
    </cofactor>
    <text evidence="17">Binds 1 Mg(2+) ion per subunit. Can also utilize other divalent metal cations, such as Ca(2+), Mn(2+) and Co(2+).</text>
</comment>
<reference evidence="21 22" key="1">
    <citation type="submission" date="2018-10" db="EMBL/GenBank/DDBJ databases">
        <title>Propagation and draft genome sequences of three atypical Erhlichia ruminantium isolates.</title>
        <authorList>
            <person name="Liebenberg J."/>
            <person name="Steyn H."/>
            <person name="Josemans A."/>
            <person name="Zweygarth E."/>
        </authorList>
    </citation>
    <scope>NUCLEOTIDE SEQUENCE [LARGE SCALE GENOMIC DNA]</scope>
    <source>
        <strain evidence="21 22">Omatjenne</strain>
    </source>
</reference>
<comment type="similarity">
    <text evidence="4 19">Belongs to the transketolase family.</text>
</comment>
<evidence type="ECO:0000256" key="2">
    <source>
        <dbReference type="ARBA" id="ARBA00001936"/>
    </source>
</evidence>
<dbReference type="EC" id="2.2.1.1" evidence="6 13"/>
<dbReference type="PROSITE" id="PS00802">
    <property type="entry name" value="TRANSKETOLASE_2"/>
    <property type="match status" value="1"/>
</dbReference>
<evidence type="ECO:0000256" key="5">
    <source>
        <dbReference type="ARBA" id="ARBA00011738"/>
    </source>
</evidence>
<gene>
    <name evidence="21" type="primary">tkt</name>
    <name evidence="21" type="ORF">EDL80_03115</name>
</gene>
<dbReference type="FunFam" id="3.40.50.970:FF:000004">
    <property type="entry name" value="Transketolase"/>
    <property type="match status" value="1"/>
</dbReference>
<dbReference type="InterPro" id="IPR020826">
    <property type="entry name" value="Transketolase_BS"/>
</dbReference>
<evidence type="ECO:0000313" key="21">
    <source>
        <dbReference type="EMBL" id="QGR03544.1"/>
    </source>
</evidence>
<comment type="catalytic activity">
    <reaction evidence="12 19">
        <text>D-sedoheptulose 7-phosphate + D-glyceraldehyde 3-phosphate = aldehydo-D-ribose 5-phosphate + D-xylulose 5-phosphate</text>
        <dbReference type="Rhea" id="RHEA:10508"/>
        <dbReference type="ChEBI" id="CHEBI:57483"/>
        <dbReference type="ChEBI" id="CHEBI:57737"/>
        <dbReference type="ChEBI" id="CHEBI:58273"/>
        <dbReference type="ChEBI" id="CHEBI:59776"/>
        <dbReference type="EC" id="2.2.1.1"/>
    </reaction>
</comment>
<feature type="binding site" evidence="15">
    <location>
        <position position="259"/>
    </location>
    <ligand>
        <name>substrate</name>
    </ligand>
</feature>
<evidence type="ECO:0000256" key="14">
    <source>
        <dbReference type="PIRSR" id="PIRSR605478-1"/>
    </source>
</evidence>
<dbReference type="AlphaFoldDB" id="A0AAE6QAA8"/>
<feature type="binding site" evidence="16">
    <location>
        <position position="185"/>
    </location>
    <ligand>
        <name>thiamine diphosphate</name>
        <dbReference type="ChEBI" id="CHEBI:58937"/>
    </ligand>
</feature>
<dbReference type="CDD" id="cd02012">
    <property type="entry name" value="TPP_TK"/>
    <property type="match status" value="1"/>
</dbReference>
<evidence type="ECO:0000256" key="7">
    <source>
        <dbReference type="ARBA" id="ARBA00022679"/>
    </source>
</evidence>
<evidence type="ECO:0000313" key="22">
    <source>
        <dbReference type="Proteomes" id="UP000422822"/>
    </source>
</evidence>
<dbReference type="SMART" id="SM00861">
    <property type="entry name" value="Transket_pyr"/>
    <property type="match status" value="1"/>
</dbReference>
<evidence type="ECO:0000256" key="9">
    <source>
        <dbReference type="ARBA" id="ARBA00022837"/>
    </source>
</evidence>
<dbReference type="InterPro" id="IPR033247">
    <property type="entry name" value="Transketolase_fam"/>
</dbReference>
<feature type="binding site" evidence="16">
    <location>
        <position position="259"/>
    </location>
    <ligand>
        <name>thiamine diphosphate</name>
        <dbReference type="ChEBI" id="CHEBI:58937"/>
    </ligand>
</feature>
<dbReference type="SUPFAM" id="SSF52518">
    <property type="entry name" value="Thiamin diphosphate-binding fold (THDP-binding)"/>
    <property type="match status" value="2"/>
</dbReference>
<dbReference type="PROSITE" id="PS00801">
    <property type="entry name" value="TRANSKETOLASE_1"/>
    <property type="match status" value="1"/>
</dbReference>
<dbReference type="PANTHER" id="PTHR43522">
    <property type="entry name" value="TRANSKETOLASE"/>
    <property type="match status" value="1"/>
</dbReference>
<dbReference type="GO" id="GO:0046872">
    <property type="term" value="F:metal ion binding"/>
    <property type="evidence" value="ECO:0007669"/>
    <property type="project" value="UniProtKB-KW"/>
</dbReference>
<comment type="cofactor">
    <cofactor evidence="19">
        <name>Mg(2+)</name>
        <dbReference type="ChEBI" id="CHEBI:18420"/>
    </cofactor>
    <cofactor evidence="19">
        <name>Ca(2+)</name>
        <dbReference type="ChEBI" id="CHEBI:29108"/>
    </cofactor>
    <cofactor evidence="19">
        <name>Mn(2+)</name>
        <dbReference type="ChEBI" id="CHEBI:29035"/>
    </cofactor>
    <cofactor evidence="19">
        <name>Co(2+)</name>
        <dbReference type="ChEBI" id="CHEBI:48828"/>
    </cofactor>
    <text evidence="19">Binds 1 Mg(2+) ion per subunit. Can also utilize other divalent metal cations, such as Ca(2+), Mn(2+) and Co(2+).</text>
</comment>
<feature type="binding site" evidence="17">
    <location>
        <position position="155"/>
    </location>
    <ligand>
        <name>Mg(2+)</name>
        <dbReference type="ChEBI" id="CHEBI:18420"/>
    </ligand>
</feature>
<evidence type="ECO:0000256" key="4">
    <source>
        <dbReference type="ARBA" id="ARBA00007131"/>
    </source>
</evidence>
<keyword evidence="22" id="KW-1185">Reference proteome</keyword>
<feature type="site" description="Important for catalytic activity" evidence="18">
    <location>
        <position position="259"/>
    </location>
</feature>
<feature type="binding site" evidence="17">
    <location>
        <position position="187"/>
    </location>
    <ligand>
        <name>Mg(2+)</name>
        <dbReference type="ChEBI" id="CHEBI:18420"/>
    </ligand>
</feature>
<dbReference type="GO" id="GO:0006098">
    <property type="term" value="P:pentose-phosphate shunt"/>
    <property type="evidence" value="ECO:0007669"/>
    <property type="project" value="TreeGrafter"/>
</dbReference>
<dbReference type="InterPro" id="IPR005474">
    <property type="entry name" value="Transketolase_N"/>
</dbReference>
<dbReference type="InterPro" id="IPR009014">
    <property type="entry name" value="Transketo_C/PFOR_II"/>
</dbReference>
<evidence type="ECO:0000256" key="17">
    <source>
        <dbReference type="PIRSR" id="PIRSR605478-4"/>
    </source>
</evidence>
<feature type="binding site" evidence="17">
    <location>
        <position position="185"/>
    </location>
    <ligand>
        <name>Mg(2+)</name>
        <dbReference type="ChEBI" id="CHEBI:18420"/>
    </ligand>
</feature>
<evidence type="ECO:0000256" key="19">
    <source>
        <dbReference type="RuleBase" id="RU004996"/>
    </source>
</evidence>
<feature type="binding site" evidence="15">
    <location>
        <position position="465"/>
    </location>
    <ligand>
        <name>substrate</name>
    </ligand>
</feature>
<sequence>MSQKYNNMVAMANAVRVLSIDAIQKAASGHPGMPLGMADVGTMLFAKFLKFNPKDPDWFDRDRFVLSNGHGSMLLYSILYFFGCLDIEEIKKFRQIHSLTPGHPEYGCTPGVDATTGPLGQGLASAVGMAIAEKVLSERFGTDIVSHNTYVMVGDGCLMEGISHEAASLAGHLQLGKLIVLFDNNNISIDGPVSLSISDDVKARFLSYGWDVCEIDGHDFDQIESSIANAKNSSKPSLICCRTIIGKTIPLKESTCDVHSWPVSSEDIALMKQGLGWSYKPFEIPEEILQLWRDVAHKSEEEYKLWVERVEQYSKVSQDFVDVMSDGVSDAVFSSLAALKEELSTLNLNEATRKSSGRILEVIMNNTSKLIGGSADLSVSNNTKPKAASVINKDSFSGSYLHYGVREHAMAACMNGMALHKGIIPYGGTFLIFSDYCRPAIRLSALMRKQVIYIMTHDSIGVGEDGPTHQPVEHLSSLRLIPNLYVFRPADAIEVLECWEIALKLTDAPSVLILSRQNVGCVRNTYIADNMSSKGAYIIREYKNDLDVTIFATGSEIEIALRASDILISKGLGVRVISVPCWELFYKQDKKYIMDLLNNKSIKAAVEAASSFGWYKYIGEDGIFVGLEDFGMSAPFKDLYKYFKITPENLVDKILNKLRINNDYKSNITVE</sequence>
<feature type="binding site" evidence="16">
    <location>
        <position position="433"/>
    </location>
    <ligand>
        <name>thiamine diphosphate</name>
        <dbReference type="ChEBI" id="CHEBI:58937"/>
    </ligand>
</feature>
<evidence type="ECO:0000259" key="20">
    <source>
        <dbReference type="SMART" id="SM00861"/>
    </source>
</evidence>
<comment type="cofactor">
    <cofactor evidence="1">
        <name>Ca(2+)</name>
        <dbReference type="ChEBI" id="CHEBI:29108"/>
    </cofactor>
</comment>
<dbReference type="InterPro" id="IPR005475">
    <property type="entry name" value="Transketolase-like_Pyr-bd"/>
</dbReference>
<feature type="binding site" evidence="15">
    <location>
        <position position="469"/>
    </location>
    <ligand>
        <name>substrate</name>
    </ligand>
</feature>
<dbReference type="Gene3D" id="3.40.50.920">
    <property type="match status" value="1"/>
</dbReference>
<dbReference type="GO" id="GO:0004802">
    <property type="term" value="F:transketolase activity"/>
    <property type="evidence" value="ECO:0007669"/>
    <property type="project" value="UniProtKB-UniRule"/>
</dbReference>
<dbReference type="Pfam" id="PF02779">
    <property type="entry name" value="Transket_pyr"/>
    <property type="match status" value="1"/>
</dbReference>
<evidence type="ECO:0000256" key="16">
    <source>
        <dbReference type="PIRSR" id="PIRSR605478-3"/>
    </source>
</evidence>
<evidence type="ECO:0000256" key="8">
    <source>
        <dbReference type="ARBA" id="ARBA00022723"/>
    </source>
</evidence>
<comment type="cofactor">
    <cofactor evidence="3">
        <name>Co(2+)</name>
        <dbReference type="ChEBI" id="CHEBI:48828"/>
    </cofactor>
</comment>
<evidence type="ECO:0000256" key="6">
    <source>
        <dbReference type="ARBA" id="ARBA00013152"/>
    </source>
</evidence>
<dbReference type="Pfam" id="PF00456">
    <property type="entry name" value="Transketolase_N"/>
    <property type="match status" value="1"/>
</dbReference>
<dbReference type="Pfam" id="PF22613">
    <property type="entry name" value="Transketolase_C_1"/>
    <property type="match status" value="1"/>
</dbReference>
<dbReference type="SUPFAM" id="SSF52922">
    <property type="entry name" value="TK C-terminal domain-like"/>
    <property type="match status" value="1"/>
</dbReference>
<keyword evidence="7 19" id="KW-0808">Transferase</keyword>
<feature type="binding site" evidence="15">
    <location>
        <position position="30"/>
    </location>
    <ligand>
        <name>substrate</name>
    </ligand>
</feature>
<feature type="binding site" evidence="15">
    <location>
        <position position="516"/>
    </location>
    <ligand>
        <name>substrate</name>
    </ligand>
</feature>
<evidence type="ECO:0000256" key="12">
    <source>
        <dbReference type="ARBA" id="ARBA00049473"/>
    </source>
</evidence>
<protein>
    <recommendedName>
        <fullName evidence="6 13">Transketolase</fullName>
        <ecNumber evidence="6 13">2.2.1.1</ecNumber>
    </recommendedName>
</protein>
<feature type="binding site" evidence="16">
    <location>
        <position position="156"/>
    </location>
    <ligand>
        <name>thiamine diphosphate</name>
        <dbReference type="ChEBI" id="CHEBI:58937"/>
    </ligand>
</feature>
<dbReference type="InterPro" id="IPR029061">
    <property type="entry name" value="THDP-binding"/>
</dbReference>
<keyword evidence="11 16" id="KW-0786">Thiamine pyrophosphate</keyword>
<evidence type="ECO:0000256" key="10">
    <source>
        <dbReference type="ARBA" id="ARBA00022842"/>
    </source>
</evidence>
<feature type="site" description="Important for catalytic activity" evidence="18">
    <location>
        <position position="30"/>
    </location>
</feature>
<dbReference type="NCBIfam" id="TIGR00232">
    <property type="entry name" value="tktlase_bact"/>
    <property type="match status" value="1"/>
</dbReference>
<keyword evidence="10 17" id="KW-0460">Magnesium</keyword>
<dbReference type="InterPro" id="IPR055152">
    <property type="entry name" value="Transketolase-like_C_2"/>
</dbReference>
<evidence type="ECO:0000256" key="13">
    <source>
        <dbReference type="NCBIfam" id="TIGR00232"/>
    </source>
</evidence>
<dbReference type="InterPro" id="IPR005478">
    <property type="entry name" value="Transketolase_bac-like"/>
</dbReference>
<feature type="binding site" evidence="15">
    <location>
        <position position="353"/>
    </location>
    <ligand>
        <name>substrate</name>
    </ligand>
</feature>
<feature type="binding site" evidence="16">
    <location>
        <position position="70"/>
    </location>
    <ligand>
        <name>thiamine diphosphate</name>
        <dbReference type="ChEBI" id="CHEBI:58937"/>
    </ligand>
</feature>
<dbReference type="PANTHER" id="PTHR43522:SF2">
    <property type="entry name" value="TRANSKETOLASE 1-RELATED"/>
    <property type="match status" value="1"/>
</dbReference>